<keyword evidence="2" id="KW-1133">Transmembrane helix</keyword>
<feature type="region of interest" description="Disordered" evidence="1">
    <location>
        <begin position="85"/>
        <end position="115"/>
    </location>
</feature>
<evidence type="ECO:0000313" key="3">
    <source>
        <dbReference type="EMBL" id="AKH41258.1"/>
    </source>
</evidence>
<gene>
    <name evidence="3" type="ORF">WYH_00193</name>
</gene>
<dbReference type="Proteomes" id="UP000034392">
    <property type="component" value="Chromosome"/>
</dbReference>
<evidence type="ECO:0000313" key="4">
    <source>
        <dbReference type="Proteomes" id="UP000034392"/>
    </source>
</evidence>
<sequence>MQIIRTIVWVVLLIALLIFSIFNWTPVEVKIWEGLVLETKIPALVAVAFLIGLVPMWLLHRGTKWHLGRRITSLENAARTQALTPVAPAHTPEIEEAPVTATPHAGEEEADKLRP</sequence>
<keyword evidence="2" id="KW-0472">Membrane</keyword>
<accession>A0A0F7KL23</accession>
<dbReference type="OrthoDB" id="7595841at2"/>
<keyword evidence="2" id="KW-0812">Transmembrane</keyword>
<dbReference type="EMBL" id="CP011452">
    <property type="protein sequence ID" value="AKH41258.1"/>
    <property type="molecule type" value="Genomic_DNA"/>
</dbReference>
<feature type="compositionally biased region" description="Basic and acidic residues" evidence="1">
    <location>
        <begin position="105"/>
        <end position="115"/>
    </location>
</feature>
<dbReference type="RefSeq" id="WP_046902334.1">
    <property type="nucleotide sequence ID" value="NZ_CP011452.2"/>
</dbReference>
<keyword evidence="4" id="KW-1185">Reference proteome</keyword>
<evidence type="ECO:0000256" key="1">
    <source>
        <dbReference type="SAM" id="MobiDB-lite"/>
    </source>
</evidence>
<dbReference type="KEGG" id="aay:WYH_00193"/>
<reference evidence="3" key="1">
    <citation type="submission" date="2015-05" db="EMBL/GenBank/DDBJ databases">
        <title>The complete genome of Altererythrobacter atlanticus strain 26DY36.</title>
        <authorList>
            <person name="Wu Y.-H."/>
            <person name="Cheng H."/>
            <person name="Wu X.-W."/>
        </authorList>
    </citation>
    <scope>NUCLEOTIDE SEQUENCE [LARGE SCALE GENOMIC DNA]</scope>
    <source>
        <strain evidence="3">26DY36</strain>
    </source>
</reference>
<feature type="transmembrane region" description="Helical" evidence="2">
    <location>
        <begin position="41"/>
        <end position="60"/>
    </location>
</feature>
<evidence type="ECO:0000256" key="2">
    <source>
        <dbReference type="SAM" id="Phobius"/>
    </source>
</evidence>
<dbReference type="AlphaFoldDB" id="A0A0F7KL23"/>
<protein>
    <submittedName>
        <fullName evidence="3">Uncharacterized protein</fullName>
    </submittedName>
</protein>
<dbReference type="PATRIC" id="fig|1267766.3.peg.197"/>
<feature type="transmembrane region" description="Helical" evidence="2">
    <location>
        <begin position="7"/>
        <end position="25"/>
    </location>
</feature>
<name>A0A0F7KL23_9SPHN</name>
<proteinExistence type="predicted"/>
<dbReference type="STRING" id="1267766.WYH_00193"/>
<organism evidence="3 4">
    <name type="scientific">Croceibacterium atlanticum</name>
    <dbReference type="NCBI Taxonomy" id="1267766"/>
    <lineage>
        <taxon>Bacteria</taxon>
        <taxon>Pseudomonadati</taxon>
        <taxon>Pseudomonadota</taxon>
        <taxon>Alphaproteobacteria</taxon>
        <taxon>Sphingomonadales</taxon>
        <taxon>Erythrobacteraceae</taxon>
        <taxon>Croceibacterium</taxon>
    </lineage>
</organism>